<dbReference type="InterPro" id="IPR029063">
    <property type="entry name" value="SAM-dependent_MTases_sf"/>
</dbReference>
<dbReference type="AlphaFoldDB" id="A0A9D9HKS3"/>
<comment type="catalytic activity">
    <reaction evidence="5">
        <text>L-glutaminyl-[peptide chain release factor] + S-adenosyl-L-methionine = N(5)-methyl-L-glutaminyl-[peptide chain release factor] + S-adenosyl-L-homocysteine + H(+)</text>
        <dbReference type="Rhea" id="RHEA:42896"/>
        <dbReference type="Rhea" id="RHEA-COMP:10271"/>
        <dbReference type="Rhea" id="RHEA-COMP:10272"/>
        <dbReference type="ChEBI" id="CHEBI:15378"/>
        <dbReference type="ChEBI" id="CHEBI:30011"/>
        <dbReference type="ChEBI" id="CHEBI:57856"/>
        <dbReference type="ChEBI" id="CHEBI:59789"/>
        <dbReference type="ChEBI" id="CHEBI:61891"/>
        <dbReference type="EC" id="2.1.1.297"/>
    </reaction>
</comment>
<dbReference type="Proteomes" id="UP000823617">
    <property type="component" value="Unassembled WGS sequence"/>
</dbReference>
<evidence type="ECO:0000256" key="3">
    <source>
        <dbReference type="ARBA" id="ARBA00022679"/>
    </source>
</evidence>
<dbReference type="InterPro" id="IPR050320">
    <property type="entry name" value="N5-glutamine_MTase"/>
</dbReference>
<protein>
    <recommendedName>
        <fullName evidence="1">peptide chain release factor N(5)-glutamine methyltransferase</fullName>
        <ecNumber evidence="1">2.1.1.297</ecNumber>
    </recommendedName>
</protein>
<evidence type="ECO:0000256" key="1">
    <source>
        <dbReference type="ARBA" id="ARBA00012771"/>
    </source>
</evidence>
<dbReference type="CDD" id="cd02440">
    <property type="entry name" value="AdoMet_MTases"/>
    <property type="match status" value="1"/>
</dbReference>
<evidence type="ECO:0000256" key="2">
    <source>
        <dbReference type="ARBA" id="ARBA00022603"/>
    </source>
</evidence>
<comment type="caution">
    <text evidence="8">The sequence shown here is derived from an EMBL/GenBank/DDBJ whole genome shotgun (WGS) entry which is preliminary data.</text>
</comment>
<dbReference type="SUPFAM" id="SSF53335">
    <property type="entry name" value="S-adenosyl-L-methionine-dependent methyltransferases"/>
    <property type="match status" value="1"/>
</dbReference>
<dbReference type="GO" id="GO:0102559">
    <property type="term" value="F:peptide chain release factor N(5)-glutamine methyltransferase activity"/>
    <property type="evidence" value="ECO:0007669"/>
    <property type="project" value="UniProtKB-EC"/>
</dbReference>
<keyword evidence="3 8" id="KW-0808">Transferase</keyword>
<evidence type="ECO:0000259" key="7">
    <source>
        <dbReference type="Pfam" id="PF17827"/>
    </source>
</evidence>
<reference evidence="8" key="2">
    <citation type="journal article" date="2021" name="PeerJ">
        <title>Extensive microbial diversity within the chicken gut microbiome revealed by metagenomics and culture.</title>
        <authorList>
            <person name="Gilroy R."/>
            <person name="Ravi A."/>
            <person name="Getino M."/>
            <person name="Pursley I."/>
            <person name="Horton D.L."/>
            <person name="Alikhan N.F."/>
            <person name="Baker D."/>
            <person name="Gharbi K."/>
            <person name="Hall N."/>
            <person name="Watson M."/>
            <person name="Adriaenssens E.M."/>
            <person name="Foster-Nyarko E."/>
            <person name="Jarju S."/>
            <person name="Secka A."/>
            <person name="Antonio M."/>
            <person name="Oren A."/>
            <person name="Chaudhuri R.R."/>
            <person name="La Ragione R."/>
            <person name="Hildebrand F."/>
            <person name="Pallen M.J."/>
        </authorList>
    </citation>
    <scope>NUCLEOTIDE SEQUENCE</scope>
    <source>
        <strain evidence="8">B1-3475</strain>
    </source>
</reference>
<keyword evidence="4" id="KW-0949">S-adenosyl-L-methionine</keyword>
<proteinExistence type="predicted"/>
<dbReference type="Pfam" id="PF17827">
    <property type="entry name" value="PrmC_N"/>
    <property type="match status" value="1"/>
</dbReference>
<evidence type="ECO:0000259" key="6">
    <source>
        <dbReference type="Pfam" id="PF05175"/>
    </source>
</evidence>
<dbReference type="EC" id="2.1.1.297" evidence="1"/>
<dbReference type="GO" id="GO:0032259">
    <property type="term" value="P:methylation"/>
    <property type="evidence" value="ECO:0007669"/>
    <property type="project" value="UniProtKB-KW"/>
</dbReference>
<dbReference type="InterPro" id="IPR004556">
    <property type="entry name" value="HemK-like"/>
</dbReference>
<dbReference type="NCBIfam" id="TIGR00536">
    <property type="entry name" value="hemK_fam"/>
    <property type="match status" value="1"/>
</dbReference>
<name>A0A9D9HKS3_9BACT</name>
<keyword evidence="2 8" id="KW-0489">Methyltransferase</keyword>
<dbReference type="PANTHER" id="PTHR18895:SF74">
    <property type="entry name" value="MTRF1L RELEASE FACTOR GLUTAMINE METHYLTRANSFERASE"/>
    <property type="match status" value="1"/>
</dbReference>
<accession>A0A9D9HKS3</accession>
<dbReference type="PANTHER" id="PTHR18895">
    <property type="entry name" value="HEMK METHYLTRANSFERASE"/>
    <property type="match status" value="1"/>
</dbReference>
<evidence type="ECO:0000313" key="8">
    <source>
        <dbReference type="EMBL" id="MBO8455667.1"/>
    </source>
</evidence>
<organism evidence="8 9">
    <name type="scientific">Candidatus Cryptobacteroides intestinigallinarum</name>
    <dbReference type="NCBI Taxonomy" id="2840767"/>
    <lineage>
        <taxon>Bacteria</taxon>
        <taxon>Pseudomonadati</taxon>
        <taxon>Bacteroidota</taxon>
        <taxon>Bacteroidia</taxon>
        <taxon>Bacteroidales</taxon>
        <taxon>Candidatus Cryptobacteroides</taxon>
    </lineage>
</organism>
<feature type="domain" description="Methyltransferase small" evidence="6">
    <location>
        <begin position="96"/>
        <end position="219"/>
    </location>
</feature>
<gene>
    <name evidence="8" type="primary">prmC</name>
    <name evidence="8" type="ORF">IAC08_04615</name>
</gene>
<feature type="domain" description="Release factor glutamine methyltransferase N-terminal" evidence="7">
    <location>
        <begin position="7"/>
        <end position="74"/>
    </location>
</feature>
<dbReference type="Pfam" id="PF05175">
    <property type="entry name" value="MTS"/>
    <property type="match status" value="1"/>
</dbReference>
<evidence type="ECO:0000256" key="4">
    <source>
        <dbReference type="ARBA" id="ARBA00022691"/>
    </source>
</evidence>
<dbReference type="InterPro" id="IPR019874">
    <property type="entry name" value="RF_methyltr_PrmC"/>
</dbReference>
<evidence type="ECO:0000256" key="5">
    <source>
        <dbReference type="ARBA" id="ARBA00048391"/>
    </source>
</evidence>
<evidence type="ECO:0000313" key="9">
    <source>
        <dbReference type="Proteomes" id="UP000823617"/>
    </source>
</evidence>
<dbReference type="InterPro" id="IPR040758">
    <property type="entry name" value="PrmC_N"/>
</dbReference>
<dbReference type="Gene3D" id="1.10.8.10">
    <property type="entry name" value="DNA helicase RuvA subunit, C-terminal domain"/>
    <property type="match status" value="1"/>
</dbReference>
<dbReference type="NCBIfam" id="TIGR03534">
    <property type="entry name" value="RF_mod_PrmC"/>
    <property type="match status" value="1"/>
</dbReference>
<dbReference type="EMBL" id="JADIMK010000045">
    <property type="protein sequence ID" value="MBO8455667.1"/>
    <property type="molecule type" value="Genomic_DNA"/>
</dbReference>
<sequence length="298" mass="33416">MKDFIHGAVSSLEKLYPQNEARTIVFRLCEDVLGTKSYTHIVEPDFTVDKSKLPALQEMLSRLESGEPLQYVVGHASFCGYDFKVTPDVLIPRQETEMLCHNAIDFASRISRMRVSRGKFASPVRALDLCTGSGCIAWTLALSVPGVEVVATDISEKALDIAKSQNFKEQAKNHNIKVPRFVIQDVLDTDKQPDYGKFDLITSNPPYVRESEKKDMNKNVLEHEPASALYVSDDDPLVYYRAIASLSAKCLNPEGTGLTEINEAFGKQVCEIFAEAGFSRTELVKDLNNRNRIVRYSR</sequence>
<dbReference type="Gene3D" id="3.40.50.150">
    <property type="entry name" value="Vaccinia Virus protein VP39"/>
    <property type="match status" value="1"/>
</dbReference>
<reference evidence="8" key="1">
    <citation type="submission" date="2020-10" db="EMBL/GenBank/DDBJ databases">
        <authorList>
            <person name="Gilroy R."/>
        </authorList>
    </citation>
    <scope>NUCLEOTIDE SEQUENCE</scope>
    <source>
        <strain evidence="8">B1-3475</strain>
    </source>
</reference>
<dbReference type="InterPro" id="IPR007848">
    <property type="entry name" value="Small_mtfrase_dom"/>
</dbReference>